<accession>A0A7S7LV30</accession>
<sequence>MSFVESQKKILESIGLQVEENNLITDTKNIIKTSVQCNQKSFFLNSGHIPLRNEFLLLNLTSKKKDCSAHLIKKHISAVLSSKIDVVFSYLIKFASNPELHNENNQELNQLVLSLHEIDNSSAEDIVNQNMTETWSKLYGVIKNKASQDILIKMDAELKHTIVDDSKTIESYNNIYNVKNEEVDYIRMDLFTEVSFPLYRLLKVVNDNKLLGVTLSKKEIEILKTIYRFIFEGIDKTNSFRFPKKTLWKDNRTKNHKPIIVNSTPVAHPIMLMKTFVKLANKIDCLLDKLSVVDESIKQEMFNLAITEEMLDKFEKDNMLSLDFEHSSNLTNEIRRAKAIDIEVINKNLNDKSSPIKVVPLDMDTAATKEVKGKGRRPRKANFISMIQPSILSSIRSNLSSLTLDPTDSNFDILIPPEELLKHTHVSGASGVGKTELVKSLVNSKIKKGDSSVVVFDPHGDFALEIAKGIQDKKRLILINPFMHKDKIPTIDPFKTTTKDEELIALKSQELLSAFEIGLGIEWSINMTAVLIPCISTILREDHLGIFDLQRFMDPNNNADLIKLGKKSPVKGHRIFFKSSFNMDKYEVTKDAIGTKLQVFLNDEKFANLISGENKIDVEKEINTPGQILIFQTSKAKMKNTMSLYNRLMMATIQGIILKREKLSPHLRPQTFLYLDEFQHYIGVTIEEILTDSRKYGCSVTLIHQSISQLDSKLKSIILSCTNIKLIGKNSYENLRILSKEIQVDVKEMENLNVGEFFLKVGSIPAVKIMHTTKFLGNKNAISSKKWKKHLKYLTKHYYRPIEDESLQTMNNAEFKQTLETEVLVDESSLVPFIDEF</sequence>
<dbReference type="InterPro" id="IPR027417">
    <property type="entry name" value="P-loop_NTPase"/>
</dbReference>
<reference evidence="2 3" key="1">
    <citation type="submission" date="2020-05" db="EMBL/GenBank/DDBJ databases">
        <title>Sulfurimonas marisnigri, sp. nov., and Sulfurimonas baltica, sp. nov., manganese oxide reducing chemolithoautotrophs of the class Epsilonproteobacteria isolated from the pelagic redoxclines of the Black and Baltic Seas and emended description of the genus Sulfurimonas.</title>
        <authorList>
            <person name="Henkel J.V."/>
            <person name="Laudan C."/>
            <person name="Werner J."/>
            <person name="Neu T."/>
            <person name="Plewe S."/>
            <person name="Sproer C."/>
            <person name="Bunk B."/>
            <person name="Schulz-Vogt H.N."/>
        </authorList>
    </citation>
    <scope>NUCLEOTIDE SEQUENCE [LARGE SCALE GENOMIC DNA]</scope>
    <source>
        <strain evidence="2 3">GD2</strain>
    </source>
</reference>
<name>A0A7S7LV30_9BACT</name>
<dbReference type="KEGG" id="sbal:HUE88_12930"/>
<dbReference type="InterPro" id="IPR051162">
    <property type="entry name" value="T4SS_component"/>
</dbReference>
<feature type="domain" description="Type IV secretion system coupling protein TraD DNA-binding" evidence="1">
    <location>
        <begin position="415"/>
        <end position="712"/>
    </location>
</feature>
<keyword evidence="2" id="KW-0238">DNA-binding</keyword>
<proteinExistence type="predicted"/>
<evidence type="ECO:0000259" key="1">
    <source>
        <dbReference type="Pfam" id="PF10412"/>
    </source>
</evidence>
<evidence type="ECO:0000313" key="2">
    <source>
        <dbReference type="EMBL" id="QOY51976.1"/>
    </source>
</evidence>
<dbReference type="SUPFAM" id="SSF52540">
    <property type="entry name" value="P-loop containing nucleoside triphosphate hydrolases"/>
    <property type="match status" value="1"/>
</dbReference>
<gene>
    <name evidence="2" type="ORF">HUE88_12930</name>
</gene>
<evidence type="ECO:0000313" key="3">
    <source>
        <dbReference type="Proteomes" id="UP000593994"/>
    </source>
</evidence>
<dbReference type="AlphaFoldDB" id="A0A7S7LV30"/>
<dbReference type="Gene3D" id="3.40.50.300">
    <property type="entry name" value="P-loop containing nucleotide triphosphate hydrolases"/>
    <property type="match status" value="2"/>
</dbReference>
<dbReference type="EMBL" id="CP054492">
    <property type="protein sequence ID" value="QOY51976.1"/>
    <property type="molecule type" value="Genomic_DNA"/>
</dbReference>
<protein>
    <submittedName>
        <fullName evidence="2">Type IV secretion system DNA-binding domain-containing protein</fullName>
    </submittedName>
</protein>
<keyword evidence="3" id="KW-1185">Reference proteome</keyword>
<dbReference type="Pfam" id="PF10412">
    <property type="entry name" value="TrwB_AAD_bind"/>
    <property type="match status" value="1"/>
</dbReference>
<dbReference type="GO" id="GO:0003677">
    <property type="term" value="F:DNA binding"/>
    <property type="evidence" value="ECO:0007669"/>
    <property type="project" value="UniProtKB-KW"/>
</dbReference>
<dbReference type="PANTHER" id="PTHR30121">
    <property type="entry name" value="UNCHARACTERIZED PROTEIN YJGR-RELATED"/>
    <property type="match status" value="1"/>
</dbReference>
<dbReference type="InterPro" id="IPR019476">
    <property type="entry name" value="T4SS_TraD_DNA-bd"/>
</dbReference>
<dbReference type="RefSeq" id="WP_194369595.1">
    <property type="nucleotide sequence ID" value="NZ_CP054492.1"/>
</dbReference>
<dbReference type="CDD" id="cd01127">
    <property type="entry name" value="TrwB_TraG_TraD_VirD4"/>
    <property type="match status" value="1"/>
</dbReference>
<organism evidence="2 3">
    <name type="scientific">Candidatus Sulfurimonas baltica</name>
    <dbReference type="NCBI Taxonomy" id="2740404"/>
    <lineage>
        <taxon>Bacteria</taxon>
        <taxon>Pseudomonadati</taxon>
        <taxon>Campylobacterota</taxon>
        <taxon>Epsilonproteobacteria</taxon>
        <taxon>Campylobacterales</taxon>
        <taxon>Sulfurimonadaceae</taxon>
        <taxon>Sulfurimonas</taxon>
    </lineage>
</organism>
<dbReference type="PANTHER" id="PTHR30121:SF6">
    <property type="entry name" value="SLR6007 PROTEIN"/>
    <property type="match status" value="1"/>
</dbReference>
<dbReference type="Proteomes" id="UP000593994">
    <property type="component" value="Chromosome"/>
</dbReference>